<feature type="compositionally biased region" description="Low complexity" evidence="7">
    <location>
        <begin position="612"/>
        <end position="626"/>
    </location>
</feature>
<feature type="compositionally biased region" description="Polar residues" evidence="7">
    <location>
        <begin position="664"/>
        <end position="675"/>
    </location>
</feature>
<dbReference type="GO" id="GO:0005737">
    <property type="term" value="C:cytoplasm"/>
    <property type="evidence" value="ECO:0007669"/>
    <property type="project" value="UniProtKB-SubCell"/>
</dbReference>
<dbReference type="CDD" id="cd07643">
    <property type="entry name" value="I-BAR_IMD_MIM"/>
    <property type="match status" value="1"/>
</dbReference>
<feature type="region of interest" description="Disordered" evidence="7">
    <location>
        <begin position="493"/>
        <end position="517"/>
    </location>
</feature>
<proteinExistence type="inferred from homology"/>
<evidence type="ECO:0000256" key="4">
    <source>
        <dbReference type="ARBA" id="ARBA00023054"/>
    </source>
</evidence>
<organism evidence="10 11">
    <name type="scientific">Sciurus vulgaris</name>
    <name type="common">Eurasian red squirrel</name>
    <dbReference type="NCBI Taxonomy" id="55149"/>
    <lineage>
        <taxon>Eukaryota</taxon>
        <taxon>Metazoa</taxon>
        <taxon>Chordata</taxon>
        <taxon>Craniata</taxon>
        <taxon>Vertebrata</taxon>
        <taxon>Euteleostomi</taxon>
        <taxon>Mammalia</taxon>
        <taxon>Eutheria</taxon>
        <taxon>Euarchontoglires</taxon>
        <taxon>Glires</taxon>
        <taxon>Rodentia</taxon>
        <taxon>Sciuromorpha</taxon>
        <taxon>Sciuridae</taxon>
        <taxon>Sciurinae</taxon>
        <taxon>Sciurini</taxon>
        <taxon>Sciurus</taxon>
    </lineage>
</organism>
<sequence>MEAVIEKECSALGGLFQTIISDMKGSYPVWEDFINKAGKLQSQLRTTVVAAAAFLDAFQKVADMATSTRGGTREIGSALTRMCMRHRSIEAKLRQFSSALIDCLINPLQEQMEEWKKVANQLDKDHAKEYKKARQEIKKKSSDTLKLQKKAKKVDALGRGDIQPQLDSALQDVNDKYLLLEETEKQAVRKALIEERGRFCTFISMLRPVIEEEISMLGEITHLQTISEDLKSLTMDPHKLPSSSEQVILDLKGSDYSWSYQTPPSSPSTTMSRKSSVCSSLNSVNSSDSRSSGSHSHSPSSHYRYRGSSLAQQAPVRLSSVSSHDSGFISQDAFQSKSPSPMPPETTNQLSNGFSHYSLSSESHGGPVGTGPFPHCLPASRLLPRVTSVHLPDYAHYYTIGPGMFPSSQIPSWKDWAKPGPYDQPLVNTLQRRREKREPDPSGGGPPPSGGPPAAAEEAQRPRSMTVSAATRPGEEMEACEELALALSRGLQLDTQRSSRDSLQCSSGYSTQTTTPCCSEDTIPSQVSDYDYFSVSGDQEADQQEFDKSSTIPRNSDISQSYRRMFQAKRPASTAGLPTTLGPAMVTPGVATIRRTPSTKPSVRRGTIGAGPIPIKTPVIPVKTPTVPDPPGVLPAPPDGPEERGEHSPESPSAGEGPQGVPSMPSSMWSGQASINPPLPGPKPSIPEEHRQAIPESEAEDQERDPPSATVSPSQISESDPADLSPGDTPQGEDMLNAIRRGVKLKKTTTNDRSAPRFS</sequence>
<feature type="region of interest" description="Disordered" evidence="7">
    <location>
        <begin position="538"/>
        <end position="759"/>
    </location>
</feature>
<keyword evidence="11" id="KW-1185">Reference proteome</keyword>
<dbReference type="GO" id="GO:0005543">
    <property type="term" value="F:phospholipid binding"/>
    <property type="evidence" value="ECO:0007669"/>
    <property type="project" value="TreeGrafter"/>
</dbReference>
<dbReference type="InterPro" id="IPR027267">
    <property type="entry name" value="AH/BAR_dom_sf"/>
</dbReference>
<keyword evidence="2" id="KW-0963">Cytoplasm</keyword>
<feature type="domain" description="WH2" evidence="8">
    <location>
        <begin position="731"/>
        <end position="748"/>
    </location>
</feature>
<dbReference type="InterPro" id="IPR030127">
    <property type="entry name" value="MTSS1/MTSS2"/>
</dbReference>
<evidence type="ECO:0000256" key="5">
    <source>
        <dbReference type="ARBA" id="ARBA00023203"/>
    </source>
</evidence>
<dbReference type="PANTHER" id="PTHR15708:SF10">
    <property type="entry name" value="PROTEIN MTSS 1"/>
    <property type="match status" value="1"/>
</dbReference>
<protein>
    <submittedName>
        <fullName evidence="10">MTSS I-BAR domain containing 1</fullName>
    </submittedName>
</protein>
<evidence type="ECO:0000313" key="10">
    <source>
        <dbReference type="Ensembl" id="ENSSVLP00005015547.1"/>
    </source>
</evidence>
<feature type="compositionally biased region" description="Polar residues" evidence="7">
    <location>
        <begin position="549"/>
        <end position="562"/>
    </location>
</feature>
<dbReference type="GO" id="GO:0034334">
    <property type="term" value="P:adherens junction maintenance"/>
    <property type="evidence" value="ECO:0007669"/>
    <property type="project" value="TreeGrafter"/>
</dbReference>
<comment type="similarity">
    <text evidence="6">Belongs to the MTSS family.</text>
</comment>
<keyword evidence="5" id="KW-0009">Actin-binding</keyword>
<dbReference type="PROSITE" id="PS51082">
    <property type="entry name" value="WH2"/>
    <property type="match status" value="1"/>
</dbReference>
<keyword evidence="4" id="KW-0175">Coiled coil</keyword>
<evidence type="ECO:0000259" key="8">
    <source>
        <dbReference type="PROSITE" id="PS51082"/>
    </source>
</evidence>
<feature type="compositionally biased region" description="Polar residues" evidence="7">
    <location>
        <begin position="709"/>
        <end position="718"/>
    </location>
</feature>
<dbReference type="Gene3D" id="1.20.1270.60">
    <property type="entry name" value="Arfaptin homology (AH) domain/BAR domain"/>
    <property type="match status" value="1"/>
</dbReference>
<dbReference type="GeneTree" id="ENSGT00950000183156"/>
<dbReference type="GO" id="GO:0009898">
    <property type="term" value="C:cytoplasmic side of plasma membrane"/>
    <property type="evidence" value="ECO:0007669"/>
    <property type="project" value="TreeGrafter"/>
</dbReference>
<evidence type="ECO:0000313" key="11">
    <source>
        <dbReference type="Proteomes" id="UP000694564"/>
    </source>
</evidence>
<feature type="region of interest" description="Disordered" evidence="7">
    <location>
        <begin position="259"/>
        <end position="309"/>
    </location>
</feature>
<dbReference type="InterPro" id="IPR013606">
    <property type="entry name" value="I-BAR_dom"/>
</dbReference>
<feature type="domain" description="IMD" evidence="9">
    <location>
        <begin position="1"/>
        <end position="254"/>
    </location>
</feature>
<gene>
    <name evidence="10" type="primary">MTSS1</name>
</gene>
<feature type="region of interest" description="Disordered" evidence="7">
    <location>
        <begin position="331"/>
        <end position="366"/>
    </location>
</feature>
<reference evidence="10" key="2">
    <citation type="submission" date="2025-08" db="UniProtKB">
        <authorList>
            <consortium name="Ensembl"/>
        </authorList>
    </citation>
    <scope>IDENTIFICATION</scope>
</reference>
<feature type="compositionally biased region" description="Polar residues" evidence="7">
    <location>
        <begin position="331"/>
        <end position="363"/>
    </location>
</feature>
<dbReference type="Pfam" id="PF08397">
    <property type="entry name" value="IMD"/>
    <property type="match status" value="1"/>
</dbReference>
<comment type="subcellular location">
    <subcellularLocation>
        <location evidence="1">Cytoplasm</location>
    </subcellularLocation>
</comment>
<dbReference type="AlphaFoldDB" id="A0A8D2CVL5"/>
<keyword evidence="3" id="KW-0597">Phosphoprotein</keyword>
<dbReference type="GO" id="GO:0005102">
    <property type="term" value="F:signaling receptor binding"/>
    <property type="evidence" value="ECO:0007669"/>
    <property type="project" value="Ensembl"/>
</dbReference>
<dbReference type="OrthoDB" id="10061327at2759"/>
<evidence type="ECO:0000256" key="7">
    <source>
        <dbReference type="SAM" id="MobiDB-lite"/>
    </source>
</evidence>
<dbReference type="Pfam" id="PF02205">
    <property type="entry name" value="WH2"/>
    <property type="match status" value="1"/>
</dbReference>
<feature type="region of interest" description="Disordered" evidence="7">
    <location>
        <begin position="431"/>
        <end position="477"/>
    </location>
</feature>
<dbReference type="PROSITE" id="PS51338">
    <property type="entry name" value="IMD"/>
    <property type="match status" value="1"/>
</dbReference>
<dbReference type="GO" id="GO:0003785">
    <property type="term" value="F:actin monomer binding"/>
    <property type="evidence" value="ECO:0007669"/>
    <property type="project" value="Ensembl"/>
</dbReference>
<dbReference type="PANTHER" id="PTHR15708">
    <property type="entry name" value="ACTIN BUNDLING/MISSING IN METASTASIS-RELATED"/>
    <property type="match status" value="1"/>
</dbReference>
<dbReference type="GO" id="GO:0015629">
    <property type="term" value="C:actin cytoskeleton"/>
    <property type="evidence" value="ECO:0007669"/>
    <property type="project" value="Ensembl"/>
</dbReference>
<evidence type="ECO:0000256" key="3">
    <source>
        <dbReference type="ARBA" id="ARBA00022553"/>
    </source>
</evidence>
<evidence type="ECO:0000256" key="6">
    <source>
        <dbReference type="ARBA" id="ARBA00061293"/>
    </source>
</evidence>
<dbReference type="FunFam" id="1.20.1270.60:FF:000010">
    <property type="entry name" value="Metastasis suppressor 1, isoform CRA_e"/>
    <property type="match status" value="1"/>
</dbReference>
<accession>A0A8D2CVL5</accession>
<evidence type="ECO:0000256" key="2">
    <source>
        <dbReference type="ARBA" id="ARBA00022490"/>
    </source>
</evidence>
<dbReference type="Ensembl" id="ENSSVLT00005017270.1">
    <property type="protein sequence ID" value="ENSSVLP00005015547.1"/>
    <property type="gene ID" value="ENSSVLG00005012405.1"/>
</dbReference>
<dbReference type="InterPro" id="IPR003124">
    <property type="entry name" value="WH2_dom"/>
</dbReference>
<feature type="compositionally biased region" description="Pro residues" evidence="7">
    <location>
        <begin position="627"/>
        <end position="639"/>
    </location>
</feature>
<reference evidence="10" key="3">
    <citation type="submission" date="2025-09" db="UniProtKB">
        <authorList>
            <consortium name="Ensembl"/>
        </authorList>
    </citation>
    <scope>IDENTIFICATION</scope>
</reference>
<dbReference type="SUPFAM" id="SSF103657">
    <property type="entry name" value="BAR/IMD domain-like"/>
    <property type="match status" value="1"/>
</dbReference>
<evidence type="ECO:0000256" key="1">
    <source>
        <dbReference type="ARBA" id="ARBA00004496"/>
    </source>
</evidence>
<dbReference type="GO" id="GO:0032233">
    <property type="term" value="P:positive regulation of actin filament bundle assembly"/>
    <property type="evidence" value="ECO:0007669"/>
    <property type="project" value="TreeGrafter"/>
</dbReference>
<name>A0A8D2CVL5_SCIVU</name>
<dbReference type="CDD" id="cd22060">
    <property type="entry name" value="WH2_MTSS1"/>
    <property type="match status" value="1"/>
</dbReference>
<dbReference type="Proteomes" id="UP000694564">
    <property type="component" value="Chromosome 1"/>
</dbReference>
<reference evidence="10" key="1">
    <citation type="submission" date="2020-06" db="EMBL/GenBank/DDBJ databases">
        <authorList>
            <consortium name="Wellcome Sanger Institute Data Sharing"/>
        </authorList>
    </citation>
    <scope>NUCLEOTIDE SEQUENCE [LARGE SCALE GENOMIC DNA]</scope>
</reference>
<dbReference type="GO" id="GO:0042802">
    <property type="term" value="F:identical protein binding"/>
    <property type="evidence" value="ECO:0007669"/>
    <property type="project" value="Ensembl"/>
</dbReference>
<dbReference type="GO" id="GO:0007009">
    <property type="term" value="P:plasma membrane organization"/>
    <property type="evidence" value="ECO:0007669"/>
    <property type="project" value="InterPro"/>
</dbReference>
<evidence type="ECO:0000259" key="9">
    <source>
        <dbReference type="PROSITE" id="PS51338"/>
    </source>
</evidence>